<sequence length="81" mass="9378">MKLTRRPHDSEKIKVERSYGVHEHKSKKPLVLNASVKKIVREDKTLSAVQMQDKIQASQRQARSTAPLPSVKQLENLKYRN</sequence>
<evidence type="ECO:0000313" key="2">
    <source>
        <dbReference type="Proteomes" id="UP000887574"/>
    </source>
</evidence>
<organism evidence="2 3">
    <name type="scientific">Ditylenchus dipsaci</name>
    <dbReference type="NCBI Taxonomy" id="166011"/>
    <lineage>
        <taxon>Eukaryota</taxon>
        <taxon>Metazoa</taxon>
        <taxon>Ecdysozoa</taxon>
        <taxon>Nematoda</taxon>
        <taxon>Chromadorea</taxon>
        <taxon>Rhabditida</taxon>
        <taxon>Tylenchina</taxon>
        <taxon>Tylenchomorpha</taxon>
        <taxon>Sphaerularioidea</taxon>
        <taxon>Anguinidae</taxon>
        <taxon>Anguininae</taxon>
        <taxon>Ditylenchus</taxon>
    </lineage>
</organism>
<dbReference type="AlphaFoldDB" id="A0A915DRA7"/>
<accession>A0A915DRA7</accession>
<feature type="region of interest" description="Disordered" evidence="1">
    <location>
        <begin position="56"/>
        <end position="81"/>
    </location>
</feature>
<name>A0A915DRA7_9BILA</name>
<evidence type="ECO:0000256" key="1">
    <source>
        <dbReference type="SAM" id="MobiDB-lite"/>
    </source>
</evidence>
<dbReference type="WBParaSite" id="jg22075">
    <property type="protein sequence ID" value="jg22075"/>
    <property type="gene ID" value="jg22075"/>
</dbReference>
<protein>
    <submittedName>
        <fullName evidence="3">Uncharacterized protein</fullName>
    </submittedName>
</protein>
<proteinExistence type="predicted"/>
<evidence type="ECO:0000313" key="3">
    <source>
        <dbReference type="WBParaSite" id="jg22075"/>
    </source>
</evidence>
<keyword evidence="2" id="KW-1185">Reference proteome</keyword>
<dbReference type="Proteomes" id="UP000887574">
    <property type="component" value="Unplaced"/>
</dbReference>
<reference evidence="3" key="1">
    <citation type="submission" date="2022-11" db="UniProtKB">
        <authorList>
            <consortium name="WormBaseParasite"/>
        </authorList>
    </citation>
    <scope>IDENTIFICATION</scope>
</reference>